<dbReference type="InterPro" id="IPR002319">
    <property type="entry name" value="Phenylalanyl-tRNA_Synthase"/>
</dbReference>
<accession>A0A2K8KGK8</accession>
<evidence type="ECO:0000256" key="5">
    <source>
        <dbReference type="ARBA" id="ARBA00022598"/>
    </source>
</evidence>
<dbReference type="SUPFAM" id="SSF55681">
    <property type="entry name" value="Class II aaRS and biotin synthetases"/>
    <property type="match status" value="1"/>
</dbReference>
<evidence type="ECO:0000256" key="3">
    <source>
        <dbReference type="ARBA" id="ARBA00011209"/>
    </source>
</evidence>
<dbReference type="GO" id="GO:0000049">
    <property type="term" value="F:tRNA binding"/>
    <property type="evidence" value="ECO:0007669"/>
    <property type="project" value="InterPro"/>
</dbReference>
<dbReference type="AlphaFoldDB" id="A0A2K8KGK8"/>
<keyword evidence="4 13" id="KW-0963">Cytoplasm</keyword>
<dbReference type="GO" id="GO:0004826">
    <property type="term" value="F:phenylalanine-tRNA ligase activity"/>
    <property type="evidence" value="ECO:0007669"/>
    <property type="project" value="UniProtKB-UniRule"/>
</dbReference>
<feature type="binding site" evidence="13">
    <location>
        <position position="260"/>
    </location>
    <ligand>
        <name>Mg(2+)</name>
        <dbReference type="ChEBI" id="CHEBI:18420"/>
        <note>shared with beta subunit</note>
    </ligand>
</feature>
<evidence type="ECO:0000256" key="2">
    <source>
        <dbReference type="ARBA" id="ARBA00010207"/>
    </source>
</evidence>
<dbReference type="InterPro" id="IPR004188">
    <property type="entry name" value="Phe-tRNA_ligase_II_N"/>
</dbReference>
<comment type="subunit">
    <text evidence="3 13">Tetramer of two alpha and two beta subunits.</text>
</comment>
<dbReference type="NCBIfam" id="TIGR00468">
    <property type="entry name" value="pheS"/>
    <property type="match status" value="1"/>
</dbReference>
<dbReference type="PANTHER" id="PTHR11538">
    <property type="entry name" value="PHENYLALANYL-TRNA SYNTHETASE"/>
    <property type="match status" value="1"/>
</dbReference>
<dbReference type="EC" id="6.1.1.20" evidence="13"/>
<dbReference type="InterPro" id="IPR045864">
    <property type="entry name" value="aa-tRNA-synth_II/BPL/LPL"/>
</dbReference>
<proteinExistence type="inferred from homology"/>
<keyword evidence="5 13" id="KW-0436">Ligase</keyword>
<dbReference type="HAMAP" id="MF_00281">
    <property type="entry name" value="Phe_tRNA_synth_alpha1"/>
    <property type="match status" value="1"/>
</dbReference>
<evidence type="ECO:0000256" key="4">
    <source>
        <dbReference type="ARBA" id="ARBA00022490"/>
    </source>
</evidence>
<dbReference type="Pfam" id="PF02912">
    <property type="entry name" value="Phe_tRNA-synt_N"/>
    <property type="match status" value="1"/>
</dbReference>
<evidence type="ECO:0000256" key="7">
    <source>
        <dbReference type="ARBA" id="ARBA00022741"/>
    </source>
</evidence>
<evidence type="ECO:0000256" key="12">
    <source>
        <dbReference type="ARBA" id="ARBA00049255"/>
    </source>
</evidence>
<dbReference type="SUPFAM" id="SSF46589">
    <property type="entry name" value="tRNA-binding arm"/>
    <property type="match status" value="1"/>
</dbReference>
<dbReference type="InterPro" id="IPR006195">
    <property type="entry name" value="aa-tRNA-synth_II"/>
</dbReference>
<protein>
    <recommendedName>
        <fullName evidence="13">Phenylalanine--tRNA ligase alpha subunit</fullName>
        <ecNumber evidence="13">6.1.1.20</ecNumber>
    </recommendedName>
    <alternativeName>
        <fullName evidence="13">Phenylalanyl-tRNA synthetase alpha subunit</fullName>
        <shortName evidence="13">PheRS</shortName>
    </alternativeName>
</protein>
<evidence type="ECO:0000256" key="11">
    <source>
        <dbReference type="ARBA" id="ARBA00023146"/>
    </source>
</evidence>
<comment type="catalytic activity">
    <reaction evidence="12 13">
        <text>tRNA(Phe) + L-phenylalanine + ATP = L-phenylalanyl-tRNA(Phe) + AMP + diphosphate + H(+)</text>
        <dbReference type="Rhea" id="RHEA:19413"/>
        <dbReference type="Rhea" id="RHEA-COMP:9668"/>
        <dbReference type="Rhea" id="RHEA-COMP:9699"/>
        <dbReference type="ChEBI" id="CHEBI:15378"/>
        <dbReference type="ChEBI" id="CHEBI:30616"/>
        <dbReference type="ChEBI" id="CHEBI:33019"/>
        <dbReference type="ChEBI" id="CHEBI:58095"/>
        <dbReference type="ChEBI" id="CHEBI:78442"/>
        <dbReference type="ChEBI" id="CHEBI:78531"/>
        <dbReference type="ChEBI" id="CHEBI:456215"/>
        <dbReference type="EC" id="6.1.1.20"/>
    </reaction>
</comment>
<evidence type="ECO:0000313" key="16">
    <source>
        <dbReference type="Proteomes" id="UP000231179"/>
    </source>
</evidence>
<gene>
    <name evidence="13 15" type="primary">pheS</name>
    <name evidence="15" type="ORF">SCLAR_v1c04960</name>
</gene>
<dbReference type="PROSITE" id="PS50862">
    <property type="entry name" value="AA_TRNA_LIGASE_II"/>
    <property type="match status" value="1"/>
</dbReference>
<keyword evidence="10 13" id="KW-0648">Protein biosynthesis</keyword>
<keyword evidence="16" id="KW-1185">Reference proteome</keyword>
<keyword evidence="7 13" id="KW-0547">Nucleotide-binding</keyword>
<dbReference type="InterPro" id="IPR004529">
    <property type="entry name" value="Phe-tRNA-synth_IIc_asu"/>
</dbReference>
<dbReference type="CDD" id="cd00496">
    <property type="entry name" value="PheRS_alpha_core"/>
    <property type="match status" value="1"/>
</dbReference>
<comment type="subcellular location">
    <subcellularLocation>
        <location evidence="1 13">Cytoplasm</location>
    </subcellularLocation>
</comment>
<keyword evidence="6 13" id="KW-0479">Metal-binding</keyword>
<dbReference type="PANTHER" id="PTHR11538:SF41">
    <property type="entry name" value="PHENYLALANINE--TRNA LIGASE, MITOCHONDRIAL"/>
    <property type="match status" value="1"/>
</dbReference>
<evidence type="ECO:0000256" key="10">
    <source>
        <dbReference type="ARBA" id="ARBA00022917"/>
    </source>
</evidence>
<dbReference type="Gene3D" id="3.30.930.10">
    <property type="entry name" value="Bira Bifunctional Protein, Domain 2"/>
    <property type="match status" value="1"/>
</dbReference>
<feature type="domain" description="Aminoacyl-transfer RNA synthetases class-II family profile" evidence="14">
    <location>
        <begin position="197"/>
        <end position="324"/>
    </location>
</feature>
<reference evidence="15 16" key="1">
    <citation type="submission" date="2017-11" db="EMBL/GenBank/DDBJ databases">
        <title>Complete genome sequence of Spiroplasma clarkii CN-5 (DSM 19994).</title>
        <authorList>
            <person name="Tsai Y.-M."/>
            <person name="Chang A."/>
            <person name="Lo W.-S."/>
            <person name="Kuo C.-H."/>
        </authorList>
    </citation>
    <scope>NUCLEOTIDE SEQUENCE [LARGE SCALE GENOMIC DNA]</scope>
    <source>
        <strain evidence="15 16">CN-5</strain>
    </source>
</reference>
<name>A0A2K8KGK8_9MOLU</name>
<evidence type="ECO:0000256" key="13">
    <source>
        <dbReference type="HAMAP-Rule" id="MF_00281"/>
    </source>
</evidence>
<dbReference type="InterPro" id="IPR010978">
    <property type="entry name" value="tRNA-bd_arm"/>
</dbReference>
<dbReference type="EMBL" id="CP024870">
    <property type="protein sequence ID" value="ATX70815.1"/>
    <property type="molecule type" value="Genomic_DNA"/>
</dbReference>
<comment type="cofactor">
    <cofactor evidence="13">
        <name>Mg(2+)</name>
        <dbReference type="ChEBI" id="CHEBI:18420"/>
    </cofactor>
    <text evidence="13">Binds 2 magnesium ions per tetramer.</text>
</comment>
<evidence type="ECO:0000313" key="15">
    <source>
        <dbReference type="EMBL" id="ATX70815.1"/>
    </source>
</evidence>
<dbReference type="GO" id="GO:0006432">
    <property type="term" value="P:phenylalanyl-tRNA aminoacylation"/>
    <property type="evidence" value="ECO:0007669"/>
    <property type="project" value="UniProtKB-UniRule"/>
</dbReference>
<sequence length="350" mass="39660">MLKKLEQILLDFEKQVKQVKTPADLDNVKSIYAGKDSPLTQVLKNLREVDPETRKLVGEKANETKTKIFGQINQIQDDFKYAELKKQLENEKVDLTLPGINLTKGTKHPLNLVIEEIADIFKGLGYDMIDGTEFETDEFCFQKLNLPVGHPARDMQDTFYVDKNTVLRTHCTNMTARLLTNLAKTKVAEKNLAAISYGNVFRRDDDDATHSHQFTQIDGFAVGKKISFANLKWILEYMCKRLFAPTTEIRMRPSYFPFTEPSVEVDITCVTCAGLGCKICKFTGWIEILGAGMIAPEVIELNGLDPSQVGGLAFGIGVERVAMLKFGIKNIRDFYENDTRFLQQFKFFGD</sequence>
<organism evidence="15 16">
    <name type="scientific">Spiroplasma clarkii</name>
    <dbReference type="NCBI Taxonomy" id="2139"/>
    <lineage>
        <taxon>Bacteria</taxon>
        <taxon>Bacillati</taxon>
        <taxon>Mycoplasmatota</taxon>
        <taxon>Mollicutes</taxon>
        <taxon>Entomoplasmatales</taxon>
        <taxon>Spiroplasmataceae</taxon>
        <taxon>Spiroplasma</taxon>
    </lineage>
</organism>
<evidence type="ECO:0000256" key="6">
    <source>
        <dbReference type="ARBA" id="ARBA00022723"/>
    </source>
</evidence>
<evidence type="ECO:0000256" key="8">
    <source>
        <dbReference type="ARBA" id="ARBA00022840"/>
    </source>
</evidence>
<dbReference type="GO" id="GO:0000287">
    <property type="term" value="F:magnesium ion binding"/>
    <property type="evidence" value="ECO:0007669"/>
    <property type="project" value="UniProtKB-UniRule"/>
</dbReference>
<comment type="similarity">
    <text evidence="2 13">Belongs to the class-II aminoacyl-tRNA synthetase family. Phe-tRNA synthetase alpha subunit type 1 subfamily.</text>
</comment>
<dbReference type="RefSeq" id="WP_100255217.1">
    <property type="nucleotide sequence ID" value="NZ_CP024870.1"/>
</dbReference>
<keyword evidence="11 13" id="KW-0030">Aminoacyl-tRNA synthetase</keyword>
<keyword evidence="9 13" id="KW-0460">Magnesium</keyword>
<evidence type="ECO:0000256" key="1">
    <source>
        <dbReference type="ARBA" id="ARBA00004496"/>
    </source>
</evidence>
<dbReference type="Pfam" id="PF01409">
    <property type="entry name" value="tRNA-synt_2d"/>
    <property type="match status" value="1"/>
</dbReference>
<dbReference type="InterPro" id="IPR022911">
    <property type="entry name" value="Phe_tRNA_ligase_alpha1_bac"/>
</dbReference>
<evidence type="ECO:0000256" key="9">
    <source>
        <dbReference type="ARBA" id="ARBA00022842"/>
    </source>
</evidence>
<keyword evidence="8 13" id="KW-0067">ATP-binding</keyword>
<evidence type="ECO:0000259" key="14">
    <source>
        <dbReference type="PROSITE" id="PS50862"/>
    </source>
</evidence>
<dbReference type="GO" id="GO:0005524">
    <property type="term" value="F:ATP binding"/>
    <property type="evidence" value="ECO:0007669"/>
    <property type="project" value="UniProtKB-UniRule"/>
</dbReference>
<dbReference type="Proteomes" id="UP000231179">
    <property type="component" value="Chromosome"/>
</dbReference>
<dbReference type="GO" id="GO:0005737">
    <property type="term" value="C:cytoplasm"/>
    <property type="evidence" value="ECO:0007669"/>
    <property type="project" value="UniProtKB-SubCell"/>
</dbReference>